<feature type="compositionally biased region" description="Polar residues" evidence="2">
    <location>
        <begin position="18"/>
        <end position="35"/>
    </location>
</feature>
<protein>
    <recommendedName>
        <fullName evidence="3">Myb-like domain-containing protein</fullName>
    </recommendedName>
</protein>
<feature type="region of interest" description="Disordered" evidence="2">
    <location>
        <begin position="13"/>
        <end position="61"/>
    </location>
</feature>
<dbReference type="PANTHER" id="PTHR45224">
    <property type="entry name" value="OS01G0527900 PROTEIN-RELATED"/>
    <property type="match status" value="1"/>
</dbReference>
<feature type="compositionally biased region" description="Acidic residues" evidence="2">
    <location>
        <begin position="43"/>
        <end position="52"/>
    </location>
</feature>
<feature type="domain" description="Myb-like" evidence="3">
    <location>
        <begin position="59"/>
        <end position="124"/>
    </location>
</feature>
<accession>A0A4U6UVM4</accession>
<feature type="region of interest" description="Disordered" evidence="2">
    <location>
        <begin position="209"/>
        <end position="230"/>
    </location>
</feature>
<keyword evidence="1" id="KW-0175">Coiled coil</keyword>
<proteinExistence type="predicted"/>
<dbReference type="PROSITE" id="PS50090">
    <property type="entry name" value="MYB_LIKE"/>
    <property type="match status" value="1"/>
</dbReference>
<dbReference type="InterPro" id="IPR001005">
    <property type="entry name" value="SANT/Myb"/>
</dbReference>
<reference evidence="4" key="1">
    <citation type="submission" date="2019-03" db="EMBL/GenBank/DDBJ databases">
        <title>WGS assembly of Setaria viridis.</title>
        <authorList>
            <person name="Huang P."/>
            <person name="Jenkins J."/>
            <person name="Grimwood J."/>
            <person name="Barry K."/>
            <person name="Healey A."/>
            <person name="Mamidi S."/>
            <person name="Sreedasyam A."/>
            <person name="Shu S."/>
            <person name="Feldman M."/>
            <person name="Wu J."/>
            <person name="Yu Y."/>
            <person name="Chen C."/>
            <person name="Johnson J."/>
            <person name="Rokhsar D."/>
            <person name="Baxter I."/>
            <person name="Schmutz J."/>
            <person name="Brutnell T."/>
            <person name="Kellogg E."/>
        </authorList>
    </citation>
    <scope>NUCLEOTIDE SEQUENCE [LARGE SCALE GENOMIC DNA]</scope>
</reference>
<dbReference type="OMA" id="IRPIGHK"/>
<sequence>MLLDENFHFVGTTKRKSATSAIAPSSEQTPTGRSNAKTKETFDVDADADENSQDPRTDRRLNWTKDEDIRLASAWLRNSKDPVDGTDRKADQYWEDVTKEYNQTTESCRQRNRNQLKIRWDRVKKPVSEYHGCWIQTSRVYRSGFSDDQLMDLADKMYASTHNNKDFMLKHIWKVVRDERKWSAYVKRMEKEKEKEKEKGATTKPVEVVNLDDNPNMRPMGHKKAKDERYGKKKASDAYSAISEKLDKFIEVSTMARKDREKVSEVQQNLANSKLEAAKLAHKAAQEQVKCKMLDTYKDLLLAPTSNLSAHALAEREKALESMRMVLFATDN</sequence>
<name>A0A4U6UVM4_SETVI</name>
<evidence type="ECO:0000313" key="5">
    <source>
        <dbReference type="Proteomes" id="UP000298652"/>
    </source>
</evidence>
<dbReference type="Gramene" id="TKW20588">
    <property type="protein sequence ID" value="TKW20588"/>
    <property type="gene ID" value="SEVIR_4G099000v2"/>
</dbReference>
<feature type="coiled-coil region" evidence="1">
    <location>
        <begin position="256"/>
        <end position="283"/>
    </location>
</feature>
<dbReference type="Proteomes" id="UP000298652">
    <property type="component" value="Chromosome 4"/>
</dbReference>
<evidence type="ECO:0000259" key="3">
    <source>
        <dbReference type="PROSITE" id="PS50090"/>
    </source>
</evidence>
<organism evidence="4 5">
    <name type="scientific">Setaria viridis</name>
    <name type="common">Green bristlegrass</name>
    <name type="synonym">Setaria italica subsp. viridis</name>
    <dbReference type="NCBI Taxonomy" id="4556"/>
    <lineage>
        <taxon>Eukaryota</taxon>
        <taxon>Viridiplantae</taxon>
        <taxon>Streptophyta</taxon>
        <taxon>Embryophyta</taxon>
        <taxon>Tracheophyta</taxon>
        <taxon>Spermatophyta</taxon>
        <taxon>Magnoliopsida</taxon>
        <taxon>Liliopsida</taxon>
        <taxon>Poales</taxon>
        <taxon>Poaceae</taxon>
        <taxon>PACMAD clade</taxon>
        <taxon>Panicoideae</taxon>
        <taxon>Panicodae</taxon>
        <taxon>Paniceae</taxon>
        <taxon>Cenchrinae</taxon>
        <taxon>Setaria</taxon>
    </lineage>
</organism>
<gene>
    <name evidence="4" type="ORF">SEVIR_4G099000v2</name>
</gene>
<keyword evidence="5" id="KW-1185">Reference proteome</keyword>
<dbReference type="AlphaFoldDB" id="A0A4U6UVM4"/>
<evidence type="ECO:0000256" key="2">
    <source>
        <dbReference type="SAM" id="MobiDB-lite"/>
    </source>
</evidence>
<dbReference type="PANTHER" id="PTHR45224:SF5">
    <property type="entry name" value="OS02G0311800 PROTEIN"/>
    <property type="match status" value="1"/>
</dbReference>
<evidence type="ECO:0000313" key="4">
    <source>
        <dbReference type="EMBL" id="TKW20588.1"/>
    </source>
</evidence>
<dbReference type="EMBL" id="CM016555">
    <property type="protein sequence ID" value="TKW20588.1"/>
    <property type="molecule type" value="Genomic_DNA"/>
</dbReference>
<evidence type="ECO:0000256" key="1">
    <source>
        <dbReference type="SAM" id="Coils"/>
    </source>
</evidence>